<evidence type="ECO:0000313" key="2">
    <source>
        <dbReference type="Proteomes" id="UP000230828"/>
    </source>
</evidence>
<protein>
    <submittedName>
        <fullName evidence="1">Uncharacterized protein</fullName>
    </submittedName>
</protein>
<dbReference type="AlphaFoldDB" id="A0A2H0R1J2"/>
<dbReference type="Proteomes" id="UP000230828">
    <property type="component" value="Unassembled WGS sequence"/>
</dbReference>
<sequence>MENLFKEYEGVFEEEIENDSKPKKERVFGYKPFALQDAIGEKSIKNIWIEYQKLRFSGIEAEELIHNIVSKIRDMTAIIIGATKDDLGLKDYPYNKSKRDLKNWQEIELKNFYTKLVEIYHRSRMESGNELDTALEKLLLSI</sequence>
<dbReference type="EMBL" id="PCXM01000028">
    <property type="protein sequence ID" value="PIR40116.1"/>
    <property type="molecule type" value="Genomic_DNA"/>
</dbReference>
<proteinExistence type="predicted"/>
<name>A0A2H0R1J2_9BACT</name>
<organism evidence="1 2">
    <name type="scientific">Candidatus Zambryskibacteria bacterium CG10_big_fil_rev_8_21_14_0_10_34_34</name>
    <dbReference type="NCBI Taxonomy" id="1975114"/>
    <lineage>
        <taxon>Bacteria</taxon>
        <taxon>Candidatus Zambryskiibacteriota</taxon>
    </lineage>
</organism>
<gene>
    <name evidence="1" type="ORF">COV33_01510</name>
</gene>
<reference evidence="1 2" key="1">
    <citation type="submission" date="2017-09" db="EMBL/GenBank/DDBJ databases">
        <title>Depth-based differentiation of microbial function through sediment-hosted aquifers and enrichment of novel symbionts in the deep terrestrial subsurface.</title>
        <authorList>
            <person name="Probst A.J."/>
            <person name="Ladd B."/>
            <person name="Jarett J.K."/>
            <person name="Geller-Mcgrath D.E."/>
            <person name="Sieber C.M."/>
            <person name="Emerson J.B."/>
            <person name="Anantharaman K."/>
            <person name="Thomas B.C."/>
            <person name="Malmstrom R."/>
            <person name="Stieglmeier M."/>
            <person name="Klingl A."/>
            <person name="Woyke T."/>
            <person name="Ryan C.M."/>
            <person name="Banfield J.F."/>
        </authorList>
    </citation>
    <scope>NUCLEOTIDE SEQUENCE [LARGE SCALE GENOMIC DNA]</scope>
    <source>
        <strain evidence="1">CG10_big_fil_rev_8_21_14_0_10_34_34</strain>
    </source>
</reference>
<accession>A0A2H0R1J2</accession>
<dbReference type="Gene3D" id="1.20.272.10">
    <property type="match status" value="1"/>
</dbReference>
<comment type="caution">
    <text evidence="1">The sequence shown here is derived from an EMBL/GenBank/DDBJ whole genome shotgun (WGS) entry which is preliminary data.</text>
</comment>
<evidence type="ECO:0000313" key="1">
    <source>
        <dbReference type="EMBL" id="PIR40116.1"/>
    </source>
</evidence>